<sequence length="383" mass="41237">MDIRPFTIEIPQHQIDDLAARLEATRWPNAVAPAAEERGMSLAWLRSAAEHWRTSFDWRAIEKELNRLPQFTADLGGTALHVVHARGHGDKMPVLLVHGWPDSFLRYRAVIPLLVAAGHDVIVPSLPGFAFSGQPDGPLRLAGAAEQLHTLVTGLGYQRYAVSGGDWGAGIADHLATTHPEAIAALHLTDVPFTKSFQVDRSAVSAEEQDYLATAGEWFQQAAYFGIQAAEPTALASGLSDSPTALLAWIAGKIRDWSDAEPDLSTLLTEVSVHWFTNDARSSLRLYSEAIDPSAWAGDDEESGDAGAGRDGGGSGSTPAPSVPTGLTFFPHDFVTAPRAYAERFYDVRRCTMAPSGGHFGAVELPAFFADEVVALLTEVSQD</sequence>
<organism evidence="6 7">
    <name type="scientific">Brachybacterium fresconis</name>
    <dbReference type="NCBI Taxonomy" id="173363"/>
    <lineage>
        <taxon>Bacteria</taxon>
        <taxon>Bacillati</taxon>
        <taxon>Actinomycetota</taxon>
        <taxon>Actinomycetes</taxon>
        <taxon>Micrococcales</taxon>
        <taxon>Dermabacteraceae</taxon>
        <taxon>Brachybacterium</taxon>
    </lineage>
</organism>
<evidence type="ECO:0000256" key="2">
    <source>
        <dbReference type="ARBA" id="ARBA00022797"/>
    </source>
</evidence>
<comment type="similarity">
    <text evidence="1">Belongs to the peptidase S33 family.</text>
</comment>
<accession>A0ABS4YMX0</accession>
<keyword evidence="2" id="KW-0058">Aromatic hydrocarbons catabolism</keyword>
<dbReference type="PANTHER" id="PTHR21661">
    <property type="entry name" value="EPOXIDE HYDROLASE 1-RELATED"/>
    <property type="match status" value="1"/>
</dbReference>
<reference evidence="6 7" key="1">
    <citation type="submission" date="2021-03" db="EMBL/GenBank/DDBJ databases">
        <title>Sequencing the genomes of 1000 actinobacteria strains.</title>
        <authorList>
            <person name="Klenk H.-P."/>
        </authorList>
    </citation>
    <scope>NUCLEOTIDE SEQUENCE [LARGE SCALE GENOMIC DNA]</scope>
    <source>
        <strain evidence="6 7">DSM 14564</strain>
    </source>
</reference>
<evidence type="ECO:0000256" key="4">
    <source>
        <dbReference type="SAM" id="MobiDB-lite"/>
    </source>
</evidence>
<evidence type="ECO:0000313" key="6">
    <source>
        <dbReference type="EMBL" id="MBP2410146.1"/>
    </source>
</evidence>
<name>A0ABS4YMX0_9MICO</name>
<dbReference type="InterPro" id="IPR000639">
    <property type="entry name" value="Epox_hydrolase-like"/>
</dbReference>
<dbReference type="PANTHER" id="PTHR21661:SF35">
    <property type="entry name" value="EPOXIDE HYDROLASE"/>
    <property type="match status" value="1"/>
</dbReference>
<evidence type="ECO:0000256" key="3">
    <source>
        <dbReference type="ARBA" id="ARBA00022801"/>
    </source>
</evidence>
<dbReference type="InterPro" id="IPR016292">
    <property type="entry name" value="Epoxide_hydrolase"/>
</dbReference>
<dbReference type="RefSeq" id="WP_209893292.1">
    <property type="nucleotide sequence ID" value="NZ_BAAAJV010000041.1"/>
</dbReference>
<keyword evidence="3 6" id="KW-0378">Hydrolase</keyword>
<evidence type="ECO:0000313" key="7">
    <source>
        <dbReference type="Proteomes" id="UP000698222"/>
    </source>
</evidence>
<dbReference type="Proteomes" id="UP000698222">
    <property type="component" value="Unassembled WGS sequence"/>
</dbReference>
<dbReference type="GO" id="GO:0033961">
    <property type="term" value="F:cis-stilbene-oxide hydrolase activity"/>
    <property type="evidence" value="ECO:0007669"/>
    <property type="project" value="UniProtKB-EC"/>
</dbReference>
<proteinExistence type="inferred from homology"/>
<dbReference type="PRINTS" id="PR00412">
    <property type="entry name" value="EPOXHYDRLASE"/>
</dbReference>
<evidence type="ECO:0000259" key="5">
    <source>
        <dbReference type="Pfam" id="PF06441"/>
    </source>
</evidence>
<dbReference type="Pfam" id="PF06441">
    <property type="entry name" value="EHN"/>
    <property type="match status" value="1"/>
</dbReference>
<feature type="domain" description="Epoxide hydrolase N-terminal" evidence="5">
    <location>
        <begin position="3"/>
        <end position="106"/>
    </location>
</feature>
<dbReference type="Gene3D" id="3.40.50.1820">
    <property type="entry name" value="alpha/beta hydrolase"/>
    <property type="match status" value="1"/>
</dbReference>
<dbReference type="EC" id="3.3.2.9" evidence="6"/>
<feature type="region of interest" description="Disordered" evidence="4">
    <location>
        <begin position="295"/>
        <end position="322"/>
    </location>
</feature>
<protein>
    <submittedName>
        <fullName evidence="6">Microsomal epoxide hydrolase</fullName>
        <ecNumber evidence="6">3.3.2.9</ecNumber>
    </submittedName>
</protein>
<keyword evidence="7" id="KW-1185">Reference proteome</keyword>
<feature type="compositionally biased region" description="Gly residues" evidence="4">
    <location>
        <begin position="306"/>
        <end position="316"/>
    </location>
</feature>
<evidence type="ECO:0000256" key="1">
    <source>
        <dbReference type="ARBA" id="ARBA00010088"/>
    </source>
</evidence>
<gene>
    <name evidence="6" type="ORF">JOF44_003049</name>
</gene>
<comment type="caution">
    <text evidence="6">The sequence shown here is derived from an EMBL/GenBank/DDBJ whole genome shotgun (WGS) entry which is preliminary data.</text>
</comment>
<dbReference type="PIRSF" id="PIRSF001112">
    <property type="entry name" value="Epoxide_hydrolase"/>
    <property type="match status" value="1"/>
</dbReference>
<dbReference type="InterPro" id="IPR029058">
    <property type="entry name" value="AB_hydrolase_fold"/>
</dbReference>
<dbReference type="SUPFAM" id="SSF53474">
    <property type="entry name" value="alpha/beta-Hydrolases"/>
    <property type="match status" value="1"/>
</dbReference>
<dbReference type="EMBL" id="JAGIOC010000001">
    <property type="protein sequence ID" value="MBP2410146.1"/>
    <property type="molecule type" value="Genomic_DNA"/>
</dbReference>
<dbReference type="InterPro" id="IPR010497">
    <property type="entry name" value="Epoxide_hydro_N"/>
</dbReference>